<proteinExistence type="inferred from homology"/>
<evidence type="ECO:0000256" key="1">
    <source>
        <dbReference type="ARBA" id="ARBA00004651"/>
    </source>
</evidence>
<feature type="transmembrane region" description="Helical" evidence="9">
    <location>
        <begin position="124"/>
        <end position="150"/>
    </location>
</feature>
<dbReference type="Proteomes" id="UP000187166">
    <property type="component" value="Unassembled WGS sequence"/>
</dbReference>
<evidence type="ECO:0000313" key="12">
    <source>
        <dbReference type="Proteomes" id="UP000187166"/>
    </source>
</evidence>
<keyword evidence="7 9" id="KW-0472">Membrane</keyword>
<dbReference type="GO" id="GO:0015297">
    <property type="term" value="F:antiporter activity"/>
    <property type="evidence" value="ECO:0007669"/>
    <property type="project" value="UniProtKB-KW"/>
</dbReference>
<feature type="transmembrane region" description="Helical" evidence="9">
    <location>
        <begin position="415"/>
        <end position="434"/>
    </location>
</feature>
<feature type="transmembrane region" description="Helical" evidence="9">
    <location>
        <begin position="43"/>
        <end position="61"/>
    </location>
</feature>
<comment type="similarity">
    <text evidence="8">Belongs to the NhaC Na(+)/H(+) (TC 2.A.35) antiporter family.</text>
</comment>
<dbReference type="STRING" id="1465756.BIV18_01690"/>
<evidence type="ECO:0000256" key="5">
    <source>
        <dbReference type="ARBA" id="ARBA00022692"/>
    </source>
</evidence>
<dbReference type="GO" id="GO:0005886">
    <property type="term" value="C:plasma membrane"/>
    <property type="evidence" value="ECO:0007669"/>
    <property type="project" value="UniProtKB-SubCell"/>
</dbReference>
<feature type="transmembrane region" description="Helical" evidence="9">
    <location>
        <begin position="284"/>
        <end position="306"/>
    </location>
</feature>
<keyword evidence="3" id="KW-0050">Antiport</keyword>
<feature type="domain" description="Na+/H+ antiporter NhaC-like C-terminal" evidence="10">
    <location>
        <begin position="17"/>
        <end position="221"/>
    </location>
</feature>
<keyword evidence="5 9" id="KW-0812">Transmembrane</keyword>
<feature type="transmembrane region" description="Helical" evidence="9">
    <location>
        <begin position="162"/>
        <end position="181"/>
    </location>
</feature>
<evidence type="ECO:0000256" key="4">
    <source>
        <dbReference type="ARBA" id="ARBA00022475"/>
    </source>
</evidence>
<evidence type="ECO:0000313" key="11">
    <source>
        <dbReference type="EMBL" id="OLR64347.1"/>
    </source>
</evidence>
<dbReference type="EMBL" id="MJIH01000001">
    <property type="protein sequence ID" value="OLR64347.1"/>
    <property type="molecule type" value="Genomic_DNA"/>
</dbReference>
<evidence type="ECO:0000256" key="7">
    <source>
        <dbReference type="ARBA" id="ARBA00023136"/>
    </source>
</evidence>
<evidence type="ECO:0000256" key="8">
    <source>
        <dbReference type="ARBA" id="ARBA00038435"/>
    </source>
</evidence>
<keyword evidence="2" id="KW-0813">Transport</keyword>
<dbReference type="Pfam" id="PF03553">
    <property type="entry name" value="Na_H_antiporter"/>
    <property type="match status" value="2"/>
</dbReference>
<accession>A0A1U7LYE9</accession>
<keyword evidence="4" id="KW-1003">Cell membrane</keyword>
<comment type="caution">
    <text evidence="11">The sequence shown here is derived from an EMBL/GenBank/DDBJ whole genome shotgun (WGS) entry which is preliminary data.</text>
</comment>
<evidence type="ECO:0000256" key="6">
    <source>
        <dbReference type="ARBA" id="ARBA00022989"/>
    </source>
</evidence>
<dbReference type="PANTHER" id="PTHR33451:SF4">
    <property type="entry name" value="NA+_H+ ANTIPORTER"/>
    <property type="match status" value="1"/>
</dbReference>
<organism evidence="11 12">
    <name type="scientific">Peptoniphilus porci</name>
    <dbReference type="NCBI Taxonomy" id="2652280"/>
    <lineage>
        <taxon>Bacteria</taxon>
        <taxon>Bacillati</taxon>
        <taxon>Bacillota</taxon>
        <taxon>Tissierellia</taxon>
        <taxon>Tissierellales</taxon>
        <taxon>Peptoniphilaceae</taxon>
        <taxon>Peptoniphilus</taxon>
    </lineage>
</organism>
<name>A0A1U7LYE9_9FIRM</name>
<comment type="subcellular location">
    <subcellularLocation>
        <location evidence="1">Cell membrane</location>
        <topology evidence="1">Multi-pass membrane protein</topology>
    </subcellularLocation>
</comment>
<dbReference type="AlphaFoldDB" id="A0A1U7LYE9"/>
<feature type="transmembrane region" description="Helical" evidence="9">
    <location>
        <begin position="12"/>
        <end position="37"/>
    </location>
</feature>
<dbReference type="InterPro" id="IPR052180">
    <property type="entry name" value="NhaC_Na-H+_Antiporter"/>
</dbReference>
<evidence type="ECO:0000256" key="2">
    <source>
        <dbReference type="ARBA" id="ARBA00022448"/>
    </source>
</evidence>
<feature type="transmembrane region" description="Helical" evidence="9">
    <location>
        <begin position="240"/>
        <end position="272"/>
    </location>
</feature>
<feature type="transmembrane region" description="Helical" evidence="9">
    <location>
        <begin position="375"/>
        <end position="403"/>
    </location>
</feature>
<dbReference type="InterPro" id="IPR018461">
    <property type="entry name" value="Na/H_Antiport_NhaC-like_C"/>
</dbReference>
<sequence>MTDKNFNKKTAFISLLPFLVFVGIILGGGIILGTLGYDRPFNQINASVALFIAIIFAIAVYKGSINEKLDSFVKGCADEDIIIMVMTCFLAGAFSFVANAMGGVDSVVNFGLTYIPPRLITPGIFLIAAFMSFAIGSSSGTTAALGVIAFSIGKQAGLNVPIILAAVVSGAFFGDNLSVISDVSIVTARTHKIKPVERVKINAVMAVISAILTAIVYYIIGKPSTIVEIEAGTYSLFNIIPYIVVLMGALAGLSFFVVLTFGILVGGAIGFINGSLNFLTWGEAIFNGFADMLTIVMLAILIGGLSRMMREQGGLKLIMSFIERFIKNKKSAELGMAAIVGLADAAVANNTAALIVTSDVSRQLSKDYKVDPRRAATITGVFACVVQGLLPYGNQILLISALAESTVAPIEIVPHMWYVIFLGITTIISIYIPYADKSIEQDPWDWNYDAPKSRINYETGEVDSAGF</sequence>
<keyword evidence="12" id="KW-1185">Reference proteome</keyword>
<dbReference type="PANTHER" id="PTHR33451">
    <property type="entry name" value="MALATE-2H(+)/NA(+)-LACTATE ANTIPORTER"/>
    <property type="match status" value="1"/>
</dbReference>
<evidence type="ECO:0000256" key="9">
    <source>
        <dbReference type="SAM" id="Phobius"/>
    </source>
</evidence>
<gene>
    <name evidence="11" type="ORF">BIV18_01690</name>
</gene>
<keyword evidence="6 9" id="KW-1133">Transmembrane helix</keyword>
<feature type="transmembrane region" description="Helical" evidence="9">
    <location>
        <begin position="81"/>
        <end position="104"/>
    </location>
</feature>
<protein>
    <recommendedName>
        <fullName evidence="10">Na+/H+ antiporter NhaC-like C-terminal domain-containing protein</fullName>
    </recommendedName>
</protein>
<evidence type="ECO:0000256" key="3">
    <source>
        <dbReference type="ARBA" id="ARBA00022449"/>
    </source>
</evidence>
<reference evidence="11 12" key="1">
    <citation type="journal article" date="2016" name="Appl. Environ. Microbiol.">
        <title>Function and Phylogeny of Bacterial Butyryl Coenzyme A:Acetate Transferases and Their Diversity in the Proximal Colon of Swine.</title>
        <authorList>
            <person name="Trachsel J."/>
            <person name="Bayles D.O."/>
            <person name="Looft T."/>
            <person name="Levine U.Y."/>
            <person name="Allen H.K."/>
        </authorList>
    </citation>
    <scope>NUCLEOTIDE SEQUENCE [LARGE SCALE GENOMIC DNA]</scope>
    <source>
        <strain evidence="11 12">35-6-1</strain>
    </source>
</reference>
<feature type="transmembrane region" description="Helical" evidence="9">
    <location>
        <begin position="201"/>
        <end position="220"/>
    </location>
</feature>
<feature type="domain" description="Na+/H+ antiporter NhaC-like C-terminal" evidence="10">
    <location>
        <begin position="245"/>
        <end position="430"/>
    </location>
</feature>
<evidence type="ECO:0000259" key="10">
    <source>
        <dbReference type="Pfam" id="PF03553"/>
    </source>
</evidence>